<comment type="caution">
    <text evidence="3">The sequence shown here is derived from an EMBL/GenBank/DDBJ whole genome shotgun (WGS) entry which is preliminary data.</text>
</comment>
<dbReference type="Proteomes" id="UP000295192">
    <property type="component" value="Unassembled WGS sequence"/>
</dbReference>
<feature type="chain" id="PRO_5019778892" description="Chitin-binding type-2 domain-containing protein" evidence="2">
    <location>
        <begin position="22"/>
        <end position="404"/>
    </location>
</feature>
<gene>
    <name evidence="3" type="ORF">AWZ03_012657</name>
</gene>
<proteinExistence type="predicted"/>
<keyword evidence="4" id="KW-1185">Reference proteome</keyword>
<reference evidence="3 4" key="1">
    <citation type="journal article" date="2019" name="J. Hered.">
        <title>An Improved Genome Assembly for Drosophila navojoa, the Basal Species in the mojavensis Cluster.</title>
        <authorList>
            <person name="Vanderlinde T."/>
            <person name="Dupim E.G."/>
            <person name="Nazario-Yepiz N.O."/>
            <person name="Carvalho A.B."/>
        </authorList>
    </citation>
    <scope>NUCLEOTIDE SEQUENCE [LARGE SCALE GENOMIC DNA]</scope>
    <source>
        <strain evidence="3">Navoj_Jal97</strain>
        <tissue evidence="3">Whole organism</tissue>
    </source>
</reference>
<dbReference type="AlphaFoldDB" id="A0A484AZB4"/>
<evidence type="ECO:0008006" key="5">
    <source>
        <dbReference type="Google" id="ProtNLM"/>
    </source>
</evidence>
<feature type="compositionally biased region" description="Low complexity" evidence="1">
    <location>
        <begin position="121"/>
        <end position="145"/>
    </location>
</feature>
<dbReference type="STRING" id="7232.A0A484AZB4"/>
<sequence length="404" mass="44085">MFAYQVLILPYLLLAFDLTNAQCQQSSVSVSCTAPYVLQNGACVLPAVGSSPCQSAPCPTVPGQTLPCPAQPSVPAQPLPCPNQPVAPSPAIPVQTQPLPCPNQPVTPYPIVVLPLTAAPTTTTTSTTTTSTTTTTTTTTTKRPTTQPPPAPLRQCPKGTVLIKDSCHLVYCGKGVYNDDHCVEPRCPKGTYWSGLKCVYPQPVEVAPIHLERKIIQENKGKPDIVLNNVQHLAVNASLTLPTDYRDYVEESEEAETVPPILPTSKPPTKCCTVLAPRTCQRSSKTNRWQCFNPKEQICGDICSAKKMALKPARALSWNENNIQMLTMPPNFNSDCQLHGSCPRISNRYDCSGCASGRMTSCSSYCYNYHCRSPTCAYYDQQEFCDSPQSAGSVGCRWEYGWRR</sequence>
<evidence type="ECO:0000256" key="1">
    <source>
        <dbReference type="SAM" id="MobiDB-lite"/>
    </source>
</evidence>
<evidence type="ECO:0000313" key="4">
    <source>
        <dbReference type="Proteomes" id="UP000295192"/>
    </source>
</evidence>
<evidence type="ECO:0000256" key="2">
    <source>
        <dbReference type="SAM" id="SignalP"/>
    </source>
</evidence>
<feature type="signal peptide" evidence="2">
    <location>
        <begin position="1"/>
        <end position="21"/>
    </location>
</feature>
<protein>
    <recommendedName>
        <fullName evidence="5">Chitin-binding type-2 domain-containing protein</fullName>
    </recommendedName>
</protein>
<evidence type="ECO:0000313" key="3">
    <source>
        <dbReference type="EMBL" id="TDG40925.1"/>
    </source>
</evidence>
<accession>A0A484AZB4</accession>
<keyword evidence="2" id="KW-0732">Signal</keyword>
<name>A0A484AZB4_DRONA</name>
<organism evidence="3 4">
    <name type="scientific">Drosophila navojoa</name>
    <name type="common">Fruit fly</name>
    <dbReference type="NCBI Taxonomy" id="7232"/>
    <lineage>
        <taxon>Eukaryota</taxon>
        <taxon>Metazoa</taxon>
        <taxon>Ecdysozoa</taxon>
        <taxon>Arthropoda</taxon>
        <taxon>Hexapoda</taxon>
        <taxon>Insecta</taxon>
        <taxon>Pterygota</taxon>
        <taxon>Neoptera</taxon>
        <taxon>Endopterygota</taxon>
        <taxon>Diptera</taxon>
        <taxon>Brachycera</taxon>
        <taxon>Muscomorpha</taxon>
        <taxon>Ephydroidea</taxon>
        <taxon>Drosophilidae</taxon>
        <taxon>Drosophila</taxon>
    </lineage>
</organism>
<dbReference type="OrthoDB" id="7250310at2759"/>
<dbReference type="OMA" id="CPNTPQY"/>
<feature type="region of interest" description="Disordered" evidence="1">
    <location>
        <begin position="121"/>
        <end position="155"/>
    </location>
</feature>
<dbReference type="EMBL" id="LSRL02000451">
    <property type="protein sequence ID" value="TDG40925.1"/>
    <property type="molecule type" value="Genomic_DNA"/>
</dbReference>